<dbReference type="SUPFAM" id="SSF54637">
    <property type="entry name" value="Thioesterase/thiol ester dehydrase-isomerase"/>
    <property type="match status" value="1"/>
</dbReference>
<proteinExistence type="inferred from homology"/>
<dbReference type="PANTHER" id="PTHR31793:SF27">
    <property type="entry name" value="NOVEL THIOESTERASE SUPERFAMILY DOMAIN AND SAPOSIN A-TYPE DOMAIN CONTAINING PROTEIN (0610012H03RIK)"/>
    <property type="match status" value="1"/>
</dbReference>
<dbReference type="AlphaFoldDB" id="A0A1E7R2X6"/>
<evidence type="ECO:0000313" key="4">
    <source>
        <dbReference type="Proteomes" id="UP000185895"/>
    </source>
</evidence>
<dbReference type="Pfam" id="PF13279">
    <property type="entry name" value="4HBT_2"/>
    <property type="match status" value="1"/>
</dbReference>
<keyword evidence="4" id="KW-1185">Reference proteome</keyword>
<evidence type="ECO:0000313" key="3">
    <source>
        <dbReference type="EMBL" id="OEY93631.1"/>
    </source>
</evidence>
<evidence type="ECO:0000256" key="1">
    <source>
        <dbReference type="ARBA" id="ARBA00005953"/>
    </source>
</evidence>
<dbReference type="PIRSF" id="PIRSF003230">
    <property type="entry name" value="YbgC"/>
    <property type="match status" value="1"/>
</dbReference>
<comment type="similarity">
    <text evidence="1">Belongs to the 4-hydroxybenzoyl-CoA thioesterase family.</text>
</comment>
<dbReference type="RefSeq" id="WP_070070446.1">
    <property type="nucleotide sequence ID" value="NZ_MKKK01000045.1"/>
</dbReference>
<accession>A0A1E7R2X6</accession>
<dbReference type="CDD" id="cd00586">
    <property type="entry name" value="4HBT"/>
    <property type="match status" value="1"/>
</dbReference>
<dbReference type="InterPro" id="IPR029069">
    <property type="entry name" value="HotDog_dom_sf"/>
</dbReference>
<dbReference type="PANTHER" id="PTHR31793">
    <property type="entry name" value="4-HYDROXYBENZOYL-COA THIOESTERASE FAMILY MEMBER"/>
    <property type="match status" value="1"/>
</dbReference>
<dbReference type="InterPro" id="IPR050563">
    <property type="entry name" value="4-hydroxybenzoyl-CoA_TE"/>
</dbReference>
<dbReference type="Gene3D" id="3.10.129.10">
    <property type="entry name" value="Hotdog Thioesterase"/>
    <property type="match status" value="1"/>
</dbReference>
<dbReference type="STRING" id="1262585.BJI46_04095"/>
<dbReference type="GO" id="GO:0047617">
    <property type="term" value="F:fatty acyl-CoA hydrolase activity"/>
    <property type="evidence" value="ECO:0007669"/>
    <property type="project" value="TreeGrafter"/>
</dbReference>
<keyword evidence="2" id="KW-0378">Hydrolase</keyword>
<dbReference type="InterPro" id="IPR006684">
    <property type="entry name" value="YbgC/YbaW"/>
</dbReference>
<dbReference type="Proteomes" id="UP000185895">
    <property type="component" value="Unassembled WGS sequence"/>
</dbReference>
<dbReference type="OrthoDB" id="9800856at2"/>
<sequence>MRAEVEIDIPFHDVDSMDVVWHGHYLKYFEVARCQLLDQFGYNYQQMKASGYAWPIIESYVRYAHGIVFAQRIKVVAILKEWENRLKIDYQIYDLQTRKRLTRGYTTQVAVDMTTRELCYVSPAILLEKLQQWPAFQDTSGQVTHD</sequence>
<protein>
    <submittedName>
        <fullName evidence="3">4-hydroxybenzoyl-CoA thioesterase</fullName>
    </submittedName>
</protein>
<reference evidence="3 4" key="1">
    <citation type="submission" date="2016-09" db="EMBL/GenBank/DDBJ databases">
        <authorList>
            <person name="Capua I."/>
            <person name="De Benedictis P."/>
            <person name="Joannis T."/>
            <person name="Lombin L.H."/>
            <person name="Cattoli G."/>
        </authorList>
    </citation>
    <scope>NUCLEOTIDE SEQUENCE [LARGE SCALE GENOMIC DNA]</scope>
    <source>
        <strain evidence="3 4">ANC 4671</strain>
    </source>
</reference>
<gene>
    <name evidence="3" type="ORF">BJI46_04095</name>
</gene>
<evidence type="ECO:0000256" key="2">
    <source>
        <dbReference type="ARBA" id="ARBA00022801"/>
    </source>
</evidence>
<organism evidence="3 4">
    <name type="scientific">Acinetobacter qingfengensis</name>
    <dbReference type="NCBI Taxonomy" id="1262585"/>
    <lineage>
        <taxon>Bacteria</taxon>
        <taxon>Pseudomonadati</taxon>
        <taxon>Pseudomonadota</taxon>
        <taxon>Gammaproteobacteria</taxon>
        <taxon>Moraxellales</taxon>
        <taxon>Moraxellaceae</taxon>
        <taxon>Acinetobacter</taxon>
    </lineage>
</organism>
<comment type="caution">
    <text evidence="3">The sequence shown here is derived from an EMBL/GenBank/DDBJ whole genome shotgun (WGS) entry which is preliminary data.</text>
</comment>
<name>A0A1E7R2X6_9GAMM</name>
<dbReference type="EMBL" id="MKKK01000045">
    <property type="protein sequence ID" value="OEY93631.1"/>
    <property type="molecule type" value="Genomic_DNA"/>
</dbReference>